<evidence type="ECO:0000259" key="1">
    <source>
        <dbReference type="Pfam" id="PF01467"/>
    </source>
</evidence>
<dbReference type="AlphaFoldDB" id="A0A9P8TAT1"/>
<gene>
    <name evidence="2" type="ORF">OGAPHI_000365</name>
</gene>
<dbReference type="GO" id="GO:0004140">
    <property type="term" value="F:dephospho-CoA kinase activity"/>
    <property type="evidence" value="ECO:0007669"/>
    <property type="project" value="TreeGrafter"/>
</dbReference>
<dbReference type="Gene3D" id="3.40.50.620">
    <property type="entry name" value="HUPs"/>
    <property type="match status" value="1"/>
</dbReference>
<dbReference type="Proteomes" id="UP000769157">
    <property type="component" value="Unassembled WGS sequence"/>
</dbReference>
<name>A0A9P8TAT1_9ASCO</name>
<comment type="caution">
    <text evidence="2">The sequence shown here is derived from an EMBL/GenBank/DDBJ whole genome shotgun (WGS) entry which is preliminary data.</text>
</comment>
<dbReference type="RefSeq" id="XP_046064836.1">
    <property type="nucleotide sequence ID" value="XM_046204665.1"/>
</dbReference>
<dbReference type="GeneID" id="70232333"/>
<reference evidence="2" key="1">
    <citation type="journal article" date="2021" name="Open Biol.">
        <title>Shared evolutionary footprints suggest mitochondrial oxidative damage underlies multiple complex I losses in fungi.</title>
        <authorList>
            <person name="Schikora-Tamarit M.A."/>
            <person name="Marcet-Houben M."/>
            <person name="Nosek J."/>
            <person name="Gabaldon T."/>
        </authorList>
    </citation>
    <scope>NUCLEOTIDE SEQUENCE</scope>
    <source>
        <strain evidence="2">CBS6075</strain>
    </source>
</reference>
<dbReference type="OrthoDB" id="330671at2759"/>
<dbReference type="PANTHER" id="PTHR10695">
    <property type="entry name" value="DEPHOSPHO-COA KINASE-RELATED"/>
    <property type="match status" value="1"/>
</dbReference>
<sequence length="279" mass="31281">MNTLVLIKGESNIDKLLFIALSHSKTSLYVIIEPRPAKLEQLNLLTTKIYELAYFFNPQIQVNVLYRDPGLKDAKLVTFDEVHDSLDYPKIIVLPQDLEEVDLPAFTKPSISVTQDATYHQYEVCAVGGTFDHLHSGHKILLTAAVFLTKTKLIVGVTGPELLKNKKYAEYLESYEQRVEKTKSFIKLVDPAISVEFFQINDVCGPTASIKDIDALVLSSESAKGGQFINSVRSEKGFPLLTIHEMSILGGDQQDNYKDKLSSTQLRKIEYEKDHGTGN</sequence>
<dbReference type="PANTHER" id="PTHR10695:SF46">
    <property type="entry name" value="BIFUNCTIONAL COENZYME A SYNTHASE-RELATED"/>
    <property type="match status" value="1"/>
</dbReference>
<dbReference type="InterPro" id="IPR004821">
    <property type="entry name" value="Cyt_trans-like"/>
</dbReference>
<evidence type="ECO:0000313" key="3">
    <source>
        <dbReference type="Proteomes" id="UP000769157"/>
    </source>
</evidence>
<accession>A0A9P8TAT1</accession>
<dbReference type="SUPFAM" id="SSF52374">
    <property type="entry name" value="Nucleotidylyl transferase"/>
    <property type="match status" value="1"/>
</dbReference>
<organism evidence="2 3">
    <name type="scientific">Ogataea philodendri</name>
    <dbReference type="NCBI Taxonomy" id="1378263"/>
    <lineage>
        <taxon>Eukaryota</taxon>
        <taxon>Fungi</taxon>
        <taxon>Dikarya</taxon>
        <taxon>Ascomycota</taxon>
        <taxon>Saccharomycotina</taxon>
        <taxon>Pichiomycetes</taxon>
        <taxon>Pichiales</taxon>
        <taxon>Pichiaceae</taxon>
        <taxon>Ogataea</taxon>
    </lineage>
</organism>
<protein>
    <recommendedName>
        <fullName evidence="1">Cytidyltransferase-like domain-containing protein</fullName>
    </recommendedName>
</protein>
<dbReference type="InterPro" id="IPR014729">
    <property type="entry name" value="Rossmann-like_a/b/a_fold"/>
</dbReference>
<dbReference type="Pfam" id="PF01467">
    <property type="entry name" value="CTP_transf_like"/>
    <property type="match status" value="1"/>
</dbReference>
<keyword evidence="3" id="KW-1185">Reference proteome</keyword>
<dbReference type="GO" id="GO:0015937">
    <property type="term" value="P:coenzyme A biosynthetic process"/>
    <property type="evidence" value="ECO:0007669"/>
    <property type="project" value="TreeGrafter"/>
</dbReference>
<dbReference type="NCBIfam" id="NF001985">
    <property type="entry name" value="PRK00777.1"/>
    <property type="match status" value="1"/>
</dbReference>
<reference evidence="2" key="2">
    <citation type="submission" date="2021-01" db="EMBL/GenBank/DDBJ databases">
        <authorList>
            <person name="Schikora-Tamarit M.A."/>
        </authorList>
    </citation>
    <scope>NUCLEOTIDE SEQUENCE</scope>
    <source>
        <strain evidence="2">CBS6075</strain>
    </source>
</reference>
<proteinExistence type="predicted"/>
<dbReference type="EMBL" id="JAEUBE010000055">
    <property type="protein sequence ID" value="KAH3671660.1"/>
    <property type="molecule type" value="Genomic_DNA"/>
</dbReference>
<feature type="domain" description="Cytidyltransferase-like" evidence="1">
    <location>
        <begin position="127"/>
        <end position="268"/>
    </location>
</feature>
<evidence type="ECO:0000313" key="2">
    <source>
        <dbReference type="EMBL" id="KAH3671660.1"/>
    </source>
</evidence>